<feature type="active site" description="Proton acceptor" evidence="1">
    <location>
        <position position="18"/>
    </location>
</feature>
<feature type="domain" description="Glycosyl transferase family 28 C-terminal" evidence="3">
    <location>
        <begin position="226"/>
        <end position="337"/>
    </location>
</feature>
<comment type="caution">
    <text evidence="4">The sequence shown here is derived from an EMBL/GenBank/DDBJ whole genome shotgun (WGS) entry which is preliminary data.</text>
</comment>
<proteinExistence type="predicted"/>
<evidence type="ECO:0000313" key="5">
    <source>
        <dbReference type="Proteomes" id="UP000053038"/>
    </source>
</evidence>
<sequence length="360" mass="40006">MAKYLFRADASIDIGSGHVMRCITLANELRRSGHDVYFICRELSGHLGGVLERNNIPYSFLNMPPANSEKGIQEPIYAHSAWLTVSQEVDFLQSRIVIEDYRPDWIVIDHYALSDIWQKQAATYGAKICVIDDLADRPHYTHLLIDQNVGRIANDYRGLVPECCQLLIGPQYALLRPEFKVWRTFSLKKREGICNVRSILINLGGVDKDNITENILSALASVDSLDKTVNIIVIMGKTAPHLNRVIEKSAQMPYETQVLHSVDNMAELMSNSDLAIGAAGSTSWERCCLGLPTILIVLAENQKNIAESLVELGAAAAIEKDGDRISECLITLNSESLSYMSQKASVLVDGFGVERVISHF</sequence>
<dbReference type="Proteomes" id="UP000053038">
    <property type="component" value="Unassembled WGS sequence"/>
</dbReference>
<gene>
    <name evidence="4" type="ORF">OI69_03305</name>
</gene>
<accession>A0A7V8L6K3</accession>
<dbReference type="PANTHER" id="PTHR21015">
    <property type="entry name" value="UDP-N-ACETYLGLUCOSAMINE--N-ACETYLMURAMYL-(PENTAPEPTIDE) PYROPHOSPHORYL-UNDECAPRENOL N-ACETYLGLUCOSAMINE TRANSFERASE 1"/>
    <property type="match status" value="1"/>
</dbReference>
<organism evidence="4 5">
    <name type="scientific">Pectobacterium fontis</name>
    <dbReference type="NCBI Taxonomy" id="2558042"/>
    <lineage>
        <taxon>Bacteria</taxon>
        <taxon>Pseudomonadati</taxon>
        <taxon>Pseudomonadota</taxon>
        <taxon>Gammaproteobacteria</taxon>
        <taxon>Enterobacterales</taxon>
        <taxon>Pectobacteriaceae</taxon>
        <taxon>Pectobacterium</taxon>
    </lineage>
</organism>
<dbReference type="OrthoDB" id="9788924at2"/>
<dbReference type="GO" id="GO:0016758">
    <property type="term" value="F:hexosyltransferase activity"/>
    <property type="evidence" value="ECO:0007669"/>
    <property type="project" value="InterPro"/>
</dbReference>
<name>A0A7V8L6K3_9GAMM</name>
<evidence type="ECO:0000313" key="4">
    <source>
        <dbReference type="EMBL" id="KHN54693.1"/>
    </source>
</evidence>
<dbReference type="Pfam" id="PF04101">
    <property type="entry name" value="Glyco_tran_28_C"/>
    <property type="match status" value="1"/>
</dbReference>
<dbReference type="Gene3D" id="3.40.50.11190">
    <property type="match status" value="1"/>
</dbReference>
<keyword evidence="5" id="KW-1185">Reference proteome</keyword>
<evidence type="ECO:0000259" key="3">
    <source>
        <dbReference type="Pfam" id="PF04101"/>
    </source>
</evidence>
<dbReference type="AlphaFoldDB" id="A0A7V8L6K3"/>
<dbReference type="RefSeq" id="WP_039346100.1">
    <property type="nucleotide sequence ID" value="NZ_JSXC01000011.1"/>
</dbReference>
<dbReference type="NCBIfam" id="TIGR03590">
    <property type="entry name" value="PseG"/>
    <property type="match status" value="1"/>
</dbReference>
<protein>
    <recommendedName>
        <fullName evidence="3">Glycosyl transferase family 28 C-terminal domain-containing protein</fullName>
    </recommendedName>
</protein>
<dbReference type="EMBL" id="JSXC01000011">
    <property type="protein sequence ID" value="KHN54693.1"/>
    <property type="molecule type" value="Genomic_DNA"/>
</dbReference>
<reference evidence="4 5" key="1">
    <citation type="submission" date="2014-10" db="EMBL/GenBank/DDBJ databases">
        <title>Genome sequence of Pectobacterium carotovorum M022.</title>
        <authorList>
            <person name="Chan K.-G."/>
            <person name="Tan W.-S."/>
        </authorList>
    </citation>
    <scope>NUCLEOTIDE SEQUENCE [LARGE SCALE GENOMIC DNA]</scope>
    <source>
        <strain evidence="4 5">M022</strain>
    </source>
</reference>
<dbReference type="SUPFAM" id="SSF53756">
    <property type="entry name" value="UDP-Glycosyltransferase/glycogen phosphorylase"/>
    <property type="match status" value="1"/>
</dbReference>
<dbReference type="Gene3D" id="3.40.50.2000">
    <property type="entry name" value="Glycogen Phosphorylase B"/>
    <property type="match status" value="1"/>
</dbReference>
<feature type="binding site" evidence="2">
    <location>
        <position position="285"/>
    </location>
    <ligand>
        <name>substrate</name>
    </ligand>
</feature>
<feature type="binding site" evidence="2">
    <location>
        <position position="176"/>
    </location>
    <ligand>
        <name>substrate</name>
    </ligand>
</feature>
<dbReference type="InterPro" id="IPR007235">
    <property type="entry name" value="Glyco_trans_28_C"/>
</dbReference>
<evidence type="ECO:0000256" key="1">
    <source>
        <dbReference type="PIRSR" id="PIRSR620023-1"/>
    </source>
</evidence>
<evidence type="ECO:0000256" key="2">
    <source>
        <dbReference type="PIRSR" id="PIRSR620023-2"/>
    </source>
</evidence>
<dbReference type="InterPro" id="IPR020023">
    <property type="entry name" value="PseG"/>
</dbReference>
<dbReference type="PANTHER" id="PTHR21015:SF22">
    <property type="entry name" value="GLYCOSYLTRANSFERASE"/>
    <property type="match status" value="1"/>
</dbReference>